<reference evidence="1" key="1">
    <citation type="submission" date="2018-02" db="EMBL/GenBank/DDBJ databases">
        <title>Rhizophora mucronata_Transcriptome.</title>
        <authorList>
            <person name="Meera S.P."/>
            <person name="Sreeshan A."/>
            <person name="Augustine A."/>
        </authorList>
    </citation>
    <scope>NUCLEOTIDE SEQUENCE</scope>
    <source>
        <tissue evidence="1">Leaf</tissue>
    </source>
</reference>
<evidence type="ECO:0000313" key="1">
    <source>
        <dbReference type="EMBL" id="MBX62934.1"/>
    </source>
</evidence>
<sequence length="34" mass="3762">MTLLPSPNLSRFPANDSICSNLSTSSRTMRTFLC</sequence>
<organism evidence="1">
    <name type="scientific">Rhizophora mucronata</name>
    <name type="common">Asiatic mangrove</name>
    <dbReference type="NCBI Taxonomy" id="61149"/>
    <lineage>
        <taxon>Eukaryota</taxon>
        <taxon>Viridiplantae</taxon>
        <taxon>Streptophyta</taxon>
        <taxon>Embryophyta</taxon>
        <taxon>Tracheophyta</taxon>
        <taxon>Spermatophyta</taxon>
        <taxon>Magnoliopsida</taxon>
        <taxon>eudicotyledons</taxon>
        <taxon>Gunneridae</taxon>
        <taxon>Pentapetalae</taxon>
        <taxon>rosids</taxon>
        <taxon>fabids</taxon>
        <taxon>Malpighiales</taxon>
        <taxon>Rhizophoraceae</taxon>
        <taxon>Rhizophora</taxon>
    </lineage>
</organism>
<protein>
    <submittedName>
        <fullName evidence="1">Uncharacterized protein</fullName>
    </submittedName>
</protein>
<proteinExistence type="predicted"/>
<name>A0A2P2Q7I4_RHIMU</name>
<dbReference type="AlphaFoldDB" id="A0A2P2Q7I4"/>
<accession>A0A2P2Q7I4</accession>
<dbReference type="EMBL" id="GGEC01082450">
    <property type="protein sequence ID" value="MBX62934.1"/>
    <property type="molecule type" value="Transcribed_RNA"/>
</dbReference>